<dbReference type="PANTHER" id="PTHR38471:SF2">
    <property type="entry name" value="FOUR HELIX BUNDLE PROTEIN"/>
    <property type="match status" value="1"/>
</dbReference>
<proteinExistence type="predicted"/>
<dbReference type="EMBL" id="JACNJH010000024">
    <property type="protein sequence ID" value="MBC8359848.1"/>
    <property type="molecule type" value="Genomic_DNA"/>
</dbReference>
<gene>
    <name evidence="1" type="ORF">H8E23_00425</name>
</gene>
<organism evidence="1 2">
    <name type="scientific">Candidatus Desulfatibia profunda</name>
    <dbReference type="NCBI Taxonomy" id="2841695"/>
    <lineage>
        <taxon>Bacteria</taxon>
        <taxon>Pseudomonadati</taxon>
        <taxon>Thermodesulfobacteriota</taxon>
        <taxon>Desulfobacteria</taxon>
        <taxon>Desulfobacterales</taxon>
        <taxon>Desulfobacterales incertae sedis</taxon>
        <taxon>Candidatus Desulfatibia</taxon>
    </lineage>
</organism>
<evidence type="ECO:0000313" key="2">
    <source>
        <dbReference type="Proteomes" id="UP000603434"/>
    </source>
</evidence>
<evidence type="ECO:0000313" key="1">
    <source>
        <dbReference type="EMBL" id="MBC8359848.1"/>
    </source>
</evidence>
<name>A0A8J6NSR9_9BACT</name>
<protein>
    <submittedName>
        <fullName evidence="1">Four helix bundle protein</fullName>
    </submittedName>
</protein>
<dbReference type="AlphaFoldDB" id="A0A8J6NSR9"/>
<dbReference type="InterPro" id="IPR036583">
    <property type="entry name" value="23S_rRNA_IVS_sf"/>
</dbReference>
<dbReference type="Pfam" id="PF05635">
    <property type="entry name" value="23S_rRNA_IVP"/>
    <property type="match status" value="1"/>
</dbReference>
<comment type="caution">
    <text evidence="1">The sequence shown here is derived from an EMBL/GenBank/DDBJ whole genome shotgun (WGS) entry which is preliminary data.</text>
</comment>
<dbReference type="SUPFAM" id="SSF158446">
    <property type="entry name" value="IVS-encoded protein-like"/>
    <property type="match status" value="1"/>
</dbReference>
<dbReference type="NCBIfam" id="TIGR02436">
    <property type="entry name" value="four helix bundle protein"/>
    <property type="match status" value="1"/>
</dbReference>
<dbReference type="Gene3D" id="1.20.1440.60">
    <property type="entry name" value="23S rRNA-intervening sequence"/>
    <property type="match status" value="1"/>
</dbReference>
<dbReference type="PANTHER" id="PTHR38471">
    <property type="entry name" value="FOUR HELIX BUNDLE PROTEIN"/>
    <property type="match status" value="1"/>
</dbReference>
<reference evidence="1 2" key="1">
    <citation type="submission" date="2020-08" db="EMBL/GenBank/DDBJ databases">
        <title>Bridging the membrane lipid divide: bacteria of the FCB group superphylum have the potential to synthesize archaeal ether lipids.</title>
        <authorList>
            <person name="Villanueva L."/>
            <person name="Von Meijenfeldt F.A.B."/>
            <person name="Westbye A.B."/>
            <person name="Yadav S."/>
            <person name="Hopmans E.C."/>
            <person name="Dutilh B.E."/>
            <person name="Sinninghe Damste J.S."/>
        </authorList>
    </citation>
    <scope>NUCLEOTIDE SEQUENCE [LARGE SCALE GENOMIC DNA]</scope>
    <source>
        <strain evidence="1">NIOZ-UU30</strain>
    </source>
</reference>
<sequence>MSKTNFENLRVYQLSETLADEIWTIVTNWKYFEKDTVGKQLVKSADSIGANISEGTGRGSFQDNRRFVKIARGSLNETQHWLRRVYKRDLLKEEEVNRIKPIIDELAPKLNAYLKSIGKVPEKTTDN</sequence>
<dbReference type="Proteomes" id="UP000603434">
    <property type="component" value="Unassembled WGS sequence"/>
</dbReference>
<dbReference type="InterPro" id="IPR012657">
    <property type="entry name" value="23S_rRNA-intervening_sequence"/>
</dbReference>
<accession>A0A8J6NSR9</accession>